<organism evidence="6 7">
    <name type="scientific">Phnomibacter ginsenosidimutans</name>
    <dbReference type="NCBI Taxonomy" id="2676868"/>
    <lineage>
        <taxon>Bacteria</taxon>
        <taxon>Pseudomonadati</taxon>
        <taxon>Bacteroidota</taxon>
        <taxon>Chitinophagia</taxon>
        <taxon>Chitinophagales</taxon>
        <taxon>Chitinophagaceae</taxon>
        <taxon>Phnomibacter</taxon>
    </lineage>
</organism>
<keyword evidence="4" id="KW-0812">Transmembrane</keyword>
<protein>
    <submittedName>
        <fullName evidence="6">Glycosyltransferase</fullName>
    </submittedName>
</protein>
<keyword evidence="2" id="KW-0328">Glycosyltransferase</keyword>
<reference evidence="6 7" key="1">
    <citation type="submission" date="2019-11" db="EMBL/GenBank/DDBJ databases">
        <authorList>
            <person name="Im W.T."/>
        </authorList>
    </citation>
    <scope>NUCLEOTIDE SEQUENCE [LARGE SCALE GENOMIC DNA]</scope>
    <source>
        <strain evidence="6 7">SB-02</strain>
    </source>
</reference>
<dbReference type="PANTHER" id="PTHR43179:SF12">
    <property type="entry name" value="GALACTOFURANOSYLTRANSFERASE GLFT2"/>
    <property type="match status" value="1"/>
</dbReference>
<keyword evidence="3 6" id="KW-0808">Transferase</keyword>
<dbReference type="CDD" id="cd04186">
    <property type="entry name" value="GT_2_like_c"/>
    <property type="match status" value="1"/>
</dbReference>
<dbReference type="Proteomes" id="UP000426027">
    <property type="component" value="Chromosome"/>
</dbReference>
<feature type="domain" description="Glycosyltransferase 2-like" evidence="5">
    <location>
        <begin position="10"/>
        <end position="184"/>
    </location>
</feature>
<dbReference type="Gene3D" id="3.90.550.10">
    <property type="entry name" value="Spore Coat Polysaccharide Biosynthesis Protein SpsA, Chain A"/>
    <property type="match status" value="1"/>
</dbReference>
<evidence type="ECO:0000256" key="3">
    <source>
        <dbReference type="ARBA" id="ARBA00022679"/>
    </source>
</evidence>
<dbReference type="Pfam" id="PF00535">
    <property type="entry name" value="Glycos_transf_2"/>
    <property type="match status" value="1"/>
</dbReference>
<dbReference type="GO" id="GO:0016757">
    <property type="term" value="F:glycosyltransferase activity"/>
    <property type="evidence" value="ECO:0007669"/>
    <property type="project" value="UniProtKB-KW"/>
</dbReference>
<feature type="transmembrane region" description="Helical" evidence="4">
    <location>
        <begin position="252"/>
        <end position="275"/>
    </location>
</feature>
<name>A0A6I6G5Q1_9BACT</name>
<evidence type="ECO:0000313" key="6">
    <source>
        <dbReference type="EMBL" id="QGW27996.1"/>
    </source>
</evidence>
<keyword evidence="4" id="KW-0472">Membrane</keyword>
<dbReference type="AlphaFoldDB" id="A0A6I6G5Q1"/>
<evidence type="ECO:0000313" key="7">
    <source>
        <dbReference type="Proteomes" id="UP000426027"/>
    </source>
</evidence>
<evidence type="ECO:0000256" key="1">
    <source>
        <dbReference type="ARBA" id="ARBA00006739"/>
    </source>
</evidence>
<dbReference type="RefSeq" id="WP_157478288.1">
    <property type="nucleotide sequence ID" value="NZ_CP046566.1"/>
</dbReference>
<evidence type="ECO:0000256" key="2">
    <source>
        <dbReference type="ARBA" id="ARBA00022676"/>
    </source>
</evidence>
<comment type="similarity">
    <text evidence="1">Belongs to the glycosyltransferase 2 family.</text>
</comment>
<evidence type="ECO:0000256" key="4">
    <source>
        <dbReference type="SAM" id="Phobius"/>
    </source>
</evidence>
<dbReference type="PANTHER" id="PTHR43179">
    <property type="entry name" value="RHAMNOSYLTRANSFERASE WBBL"/>
    <property type="match status" value="1"/>
</dbReference>
<sequence>MPHQPLPFISIVTLNYNQTPITIDFLKSTELLKFRNFETLVCDMGSNIDPTEEINALNIPNTRVLRSEENLGFTGGNNWGMRQAKGDYVFIVNNDTEVTPDLLDELLAPFYNDPTIGVTSPKIRFYHHPNVIQYAGFNEINVFTGRASAVGSKEEDKGQHDTSGYTHGAHGCAMLVKREVIDKVGMFPEKFFIYYEEWDWSSRIKKAGYKIYYQATALIYHKESITMGKQSAIKVYYHTRNRILYMRRNSNVWQFLCFSLFFAFLTFPKTVLRFITSGQKEHLKSFWKGIAWNFTTSKYSPT</sequence>
<dbReference type="InterPro" id="IPR001173">
    <property type="entry name" value="Glyco_trans_2-like"/>
</dbReference>
<gene>
    <name evidence="6" type="ORF">GLV81_07695</name>
</gene>
<keyword evidence="7" id="KW-1185">Reference proteome</keyword>
<proteinExistence type="inferred from homology"/>
<dbReference type="KEGG" id="fls:GLV81_07695"/>
<dbReference type="SUPFAM" id="SSF53448">
    <property type="entry name" value="Nucleotide-diphospho-sugar transferases"/>
    <property type="match status" value="1"/>
</dbReference>
<keyword evidence="4" id="KW-1133">Transmembrane helix</keyword>
<dbReference type="InterPro" id="IPR029044">
    <property type="entry name" value="Nucleotide-diphossugar_trans"/>
</dbReference>
<evidence type="ECO:0000259" key="5">
    <source>
        <dbReference type="Pfam" id="PF00535"/>
    </source>
</evidence>
<accession>A0A6I6G5Q1</accession>
<dbReference type="EMBL" id="CP046566">
    <property type="protein sequence ID" value="QGW27996.1"/>
    <property type="molecule type" value="Genomic_DNA"/>
</dbReference>